<dbReference type="GO" id="GO:0008652">
    <property type="term" value="P:amino acid biosynthetic process"/>
    <property type="evidence" value="ECO:0007669"/>
    <property type="project" value="UniProtKB-KW"/>
</dbReference>
<dbReference type="InterPro" id="IPR006264">
    <property type="entry name" value="EPSP_synthase"/>
</dbReference>
<organism evidence="9 10">
    <name type="scientific">Hujiaoplasma nucleasis</name>
    <dbReference type="NCBI Taxonomy" id="2725268"/>
    <lineage>
        <taxon>Bacteria</taxon>
        <taxon>Bacillati</taxon>
        <taxon>Mycoplasmatota</taxon>
        <taxon>Mollicutes</taxon>
        <taxon>Candidatus Izemoplasmatales</taxon>
        <taxon>Hujiaoplasmataceae</taxon>
        <taxon>Hujiaoplasma</taxon>
    </lineage>
</organism>
<feature type="binding site" evidence="7">
    <location>
        <position position="187"/>
    </location>
    <ligand>
        <name>3-phosphoshikimate</name>
        <dbReference type="ChEBI" id="CHEBI:145989"/>
    </ligand>
</feature>
<dbReference type="HAMAP" id="MF_00210">
    <property type="entry name" value="EPSP_synth"/>
    <property type="match status" value="1"/>
</dbReference>
<dbReference type="UniPathway" id="UPA00053">
    <property type="reaction ID" value="UER00089"/>
</dbReference>
<accession>A0A7L6N2Q1</accession>
<evidence type="ECO:0000256" key="6">
    <source>
        <dbReference type="ARBA" id="ARBA00044633"/>
    </source>
</evidence>
<keyword evidence="3 7" id="KW-0028">Amino-acid biosynthesis</keyword>
<dbReference type="AlphaFoldDB" id="A0A7L6N2Q1"/>
<evidence type="ECO:0000256" key="7">
    <source>
        <dbReference type="HAMAP-Rule" id="MF_00210"/>
    </source>
</evidence>
<comment type="function">
    <text evidence="7">Catalyzes the transfer of the enolpyruvyl moiety of phosphoenolpyruvate (PEP) to the 5-hydroxyl of shikimate-3-phosphate (S3P) to produce enolpyruvyl shikimate-3-phosphate and inorganic phosphate.</text>
</comment>
<dbReference type="SUPFAM" id="SSF55205">
    <property type="entry name" value="EPT/RTPC-like"/>
    <property type="match status" value="1"/>
</dbReference>
<comment type="subunit">
    <text evidence="7">Monomer.</text>
</comment>
<evidence type="ECO:0000259" key="8">
    <source>
        <dbReference type="Pfam" id="PF00275"/>
    </source>
</evidence>
<keyword evidence="10" id="KW-1185">Reference proteome</keyword>
<dbReference type="PIRSF" id="PIRSF000505">
    <property type="entry name" value="EPSPS"/>
    <property type="match status" value="1"/>
</dbReference>
<dbReference type="InterPro" id="IPR036968">
    <property type="entry name" value="Enolpyruvate_Tfrase_sf"/>
</dbReference>
<protein>
    <recommendedName>
        <fullName evidence="7">3-phosphoshikimate 1-carboxyvinyltransferase</fullName>
        <ecNumber evidence="7">2.5.1.19</ecNumber>
    </recommendedName>
    <alternativeName>
        <fullName evidence="7">5-enolpyruvylshikimate-3-phosphate synthase</fullName>
        <shortName evidence="7">EPSP synthase</shortName>
        <shortName evidence="7">EPSPS</shortName>
    </alternativeName>
</protein>
<dbReference type="RefSeq" id="WP_312031282.1">
    <property type="nucleotide sequence ID" value="NZ_CP051151.1"/>
</dbReference>
<feature type="binding site" evidence="7">
    <location>
        <position position="118"/>
    </location>
    <ligand>
        <name>phosphoenolpyruvate</name>
        <dbReference type="ChEBI" id="CHEBI:58702"/>
    </ligand>
</feature>
<dbReference type="InterPro" id="IPR013792">
    <property type="entry name" value="RNA3'P_cycl/enolpyr_Trfase_a/b"/>
</dbReference>
<feature type="binding site" evidence="7">
    <location>
        <position position="20"/>
    </location>
    <ligand>
        <name>phosphoenolpyruvate</name>
        <dbReference type="ChEBI" id="CHEBI:58702"/>
    </ligand>
</feature>
<comment type="pathway">
    <text evidence="1 7">Metabolic intermediate biosynthesis; chorismate biosynthesis; chorismate from D-erythrose 4-phosphate and phosphoenolpyruvate: step 6/7.</text>
</comment>
<dbReference type="CDD" id="cd01556">
    <property type="entry name" value="EPSP_synthase"/>
    <property type="match status" value="1"/>
</dbReference>
<dbReference type="PANTHER" id="PTHR21090:SF5">
    <property type="entry name" value="PENTAFUNCTIONAL AROM POLYPEPTIDE"/>
    <property type="match status" value="1"/>
</dbReference>
<feature type="binding site" evidence="7">
    <location>
        <position position="159"/>
    </location>
    <ligand>
        <name>3-phosphoshikimate</name>
        <dbReference type="ChEBI" id="CHEBI:145989"/>
    </ligand>
</feature>
<keyword evidence="5 7" id="KW-0057">Aromatic amino acid biosynthesis</keyword>
<name>A0A7L6N2Q1_9MOLU</name>
<evidence type="ECO:0000313" key="9">
    <source>
        <dbReference type="EMBL" id="QLY40443.1"/>
    </source>
</evidence>
<dbReference type="EC" id="2.5.1.19" evidence="7"/>
<comment type="similarity">
    <text evidence="2 7">Belongs to the EPSP synthase family.</text>
</comment>
<dbReference type="PANTHER" id="PTHR21090">
    <property type="entry name" value="AROM/DEHYDROQUINATE SYNTHASE"/>
    <property type="match status" value="1"/>
</dbReference>
<keyword evidence="4 7" id="KW-0808">Transferase</keyword>
<dbReference type="EMBL" id="CP051151">
    <property type="protein sequence ID" value="QLY40443.1"/>
    <property type="molecule type" value="Genomic_DNA"/>
</dbReference>
<dbReference type="Pfam" id="PF00275">
    <property type="entry name" value="EPSP_synthase"/>
    <property type="match status" value="1"/>
</dbReference>
<keyword evidence="7" id="KW-0963">Cytoplasm</keyword>
<comment type="subcellular location">
    <subcellularLocation>
        <location evidence="7">Cytoplasm</location>
    </subcellularLocation>
</comment>
<feature type="binding site" evidence="7">
    <location>
        <position position="301"/>
    </location>
    <ligand>
        <name>3-phosphoshikimate</name>
        <dbReference type="ChEBI" id="CHEBI:145989"/>
    </ligand>
</feature>
<feature type="binding site" evidence="7">
    <location>
        <position position="374"/>
    </location>
    <ligand>
        <name>phosphoenolpyruvate</name>
        <dbReference type="ChEBI" id="CHEBI:58702"/>
    </ligand>
</feature>
<feature type="binding site" evidence="7">
    <location>
        <position position="161"/>
    </location>
    <ligand>
        <name>3-phosphoshikimate</name>
        <dbReference type="ChEBI" id="CHEBI:145989"/>
    </ligand>
</feature>
<dbReference type="KEGG" id="tbk:HF295_06110"/>
<evidence type="ECO:0000256" key="5">
    <source>
        <dbReference type="ARBA" id="ARBA00023141"/>
    </source>
</evidence>
<feature type="binding site" evidence="7">
    <location>
        <position position="20"/>
    </location>
    <ligand>
        <name>3-phosphoshikimate</name>
        <dbReference type="ChEBI" id="CHEBI:145989"/>
    </ligand>
</feature>
<comment type="caution">
    <text evidence="7">Lacks conserved residue(s) required for the propagation of feature annotation.</text>
</comment>
<evidence type="ECO:0000256" key="2">
    <source>
        <dbReference type="ARBA" id="ARBA00009948"/>
    </source>
</evidence>
<feature type="binding site" evidence="7">
    <location>
        <position position="25"/>
    </location>
    <ligand>
        <name>3-phosphoshikimate</name>
        <dbReference type="ChEBI" id="CHEBI:145989"/>
    </ligand>
</feature>
<feature type="binding site" evidence="7">
    <location>
        <position position="332"/>
    </location>
    <ligand>
        <name>phosphoenolpyruvate</name>
        <dbReference type="ChEBI" id="CHEBI:58702"/>
    </ligand>
</feature>
<feature type="domain" description="Enolpyruvate transferase" evidence="8">
    <location>
        <begin position="9"/>
        <end position="409"/>
    </location>
</feature>
<dbReference type="GO" id="GO:0009423">
    <property type="term" value="P:chorismate biosynthetic process"/>
    <property type="evidence" value="ECO:0007669"/>
    <property type="project" value="UniProtKB-UniRule"/>
</dbReference>
<evidence type="ECO:0000256" key="3">
    <source>
        <dbReference type="ARBA" id="ARBA00022605"/>
    </source>
</evidence>
<feature type="binding site" evidence="7">
    <location>
        <position position="21"/>
    </location>
    <ligand>
        <name>3-phosphoshikimate</name>
        <dbReference type="ChEBI" id="CHEBI:145989"/>
    </ligand>
</feature>
<dbReference type="Gene3D" id="3.65.10.10">
    <property type="entry name" value="Enolpyruvate transferase domain"/>
    <property type="match status" value="2"/>
</dbReference>
<dbReference type="GO" id="GO:0003866">
    <property type="term" value="F:3-phosphoshikimate 1-carboxyvinyltransferase activity"/>
    <property type="evidence" value="ECO:0007669"/>
    <property type="project" value="UniProtKB-UniRule"/>
</dbReference>
<sequence>MDVLIHPNFIKGQFTPPPSKSYLHRAIIAASLASGKSIIKNILIGDDIQQTIEAFRSLGVKIEYLDNQLIIESTGKLNFNDNHPIYCHESGSTLRFLMPLLTNDKGIEFHGQKSLLKRPLDLYEKIFADQNIVFVRFDDYIYTEGKIKANIYHITDDTSSQYISGLLFTLPLLNGDSEIIIKENFESRKYIDMTIYMLKQFGIKIESLSNHHFFIPGNQVYKASDIDIESDYSQAAFFIVGAILNGDVTIKNLNINSLQPDKKIIDILLDSHANIDIFQDSIKVKKSLVDIQNIDLSQTIDLGPILFLLASQSKSKTNIKHINRLIHKESNRLENMVDILHKIKANYNLLDDQITISHQNTIDLKDISSYNDHRIAMSLAILSTISKSPTIIRQMEVINKSYPTFLNDLENLGIKIEYL</sequence>
<dbReference type="InterPro" id="IPR001986">
    <property type="entry name" value="Enolpyruvate_Tfrase_dom"/>
</dbReference>
<feature type="binding site" evidence="7">
    <location>
        <position position="91"/>
    </location>
    <ligand>
        <name>phosphoenolpyruvate</name>
        <dbReference type="ChEBI" id="CHEBI:58702"/>
    </ligand>
</feature>
<feature type="active site" description="Proton acceptor" evidence="7">
    <location>
        <position position="301"/>
    </location>
</feature>
<dbReference type="NCBIfam" id="TIGR01356">
    <property type="entry name" value="aroA"/>
    <property type="match status" value="1"/>
</dbReference>
<gene>
    <name evidence="7 9" type="primary">aroA</name>
    <name evidence="9" type="ORF">HF295_06110</name>
</gene>
<feature type="binding site" evidence="7">
    <location>
        <position position="160"/>
    </location>
    <ligand>
        <name>3-phosphoshikimate</name>
        <dbReference type="ChEBI" id="CHEBI:145989"/>
    </ligand>
</feature>
<reference evidence="9 10" key="1">
    <citation type="submission" date="2020-04" db="EMBL/GenBank/DDBJ databases">
        <authorList>
            <person name="Zheng R.K."/>
            <person name="Sun C.M."/>
        </authorList>
    </citation>
    <scope>NUCLEOTIDE SEQUENCE [LARGE SCALE GENOMIC DNA]</scope>
    <source>
        <strain evidence="10">zrk29</strain>
    </source>
</reference>
<feature type="binding site" evidence="7">
    <location>
        <position position="161"/>
    </location>
    <ligand>
        <name>phosphoenolpyruvate</name>
        <dbReference type="ChEBI" id="CHEBI:58702"/>
    </ligand>
</feature>
<dbReference type="Proteomes" id="UP000512167">
    <property type="component" value="Chromosome"/>
</dbReference>
<evidence type="ECO:0000256" key="4">
    <source>
        <dbReference type="ARBA" id="ARBA00022679"/>
    </source>
</evidence>
<dbReference type="GO" id="GO:0005737">
    <property type="term" value="C:cytoplasm"/>
    <property type="evidence" value="ECO:0007669"/>
    <property type="project" value="UniProtKB-SubCell"/>
</dbReference>
<feature type="binding site" evidence="7">
    <location>
        <position position="328"/>
    </location>
    <ligand>
        <name>3-phosphoshikimate</name>
        <dbReference type="ChEBI" id="CHEBI:145989"/>
    </ligand>
</feature>
<evidence type="ECO:0000313" key="10">
    <source>
        <dbReference type="Proteomes" id="UP000512167"/>
    </source>
</evidence>
<comment type="catalytic activity">
    <reaction evidence="6">
        <text>3-phosphoshikimate + phosphoenolpyruvate = 5-O-(1-carboxyvinyl)-3-phosphoshikimate + phosphate</text>
        <dbReference type="Rhea" id="RHEA:21256"/>
        <dbReference type="ChEBI" id="CHEBI:43474"/>
        <dbReference type="ChEBI" id="CHEBI:57701"/>
        <dbReference type="ChEBI" id="CHEBI:58702"/>
        <dbReference type="ChEBI" id="CHEBI:145989"/>
        <dbReference type="EC" id="2.5.1.19"/>
    </reaction>
    <physiologicalReaction direction="left-to-right" evidence="6">
        <dbReference type="Rhea" id="RHEA:21257"/>
    </physiologicalReaction>
</comment>
<feature type="binding site" evidence="7">
    <location>
        <position position="400"/>
    </location>
    <ligand>
        <name>phosphoenolpyruvate</name>
        <dbReference type="ChEBI" id="CHEBI:58702"/>
    </ligand>
</feature>
<proteinExistence type="inferred from homology"/>
<dbReference type="GO" id="GO:0009073">
    <property type="term" value="P:aromatic amino acid family biosynthetic process"/>
    <property type="evidence" value="ECO:0007669"/>
    <property type="project" value="UniProtKB-KW"/>
</dbReference>
<evidence type="ECO:0000256" key="1">
    <source>
        <dbReference type="ARBA" id="ARBA00004811"/>
    </source>
</evidence>